<dbReference type="Proteomes" id="UP000838324">
    <property type="component" value="Unassembled WGS sequence"/>
</dbReference>
<dbReference type="EMBL" id="CAKMMG010000008">
    <property type="protein sequence ID" value="CAH1217554.1"/>
    <property type="molecule type" value="Genomic_DNA"/>
</dbReference>
<dbReference type="Pfam" id="PF00300">
    <property type="entry name" value="His_Phos_1"/>
    <property type="match status" value="1"/>
</dbReference>
<dbReference type="InterPro" id="IPR013078">
    <property type="entry name" value="His_Pase_superF_clade-1"/>
</dbReference>
<evidence type="ECO:0000256" key="1">
    <source>
        <dbReference type="ARBA" id="ARBA00022801"/>
    </source>
</evidence>
<keyword evidence="1" id="KW-0378">Hydrolase</keyword>
<protein>
    <submittedName>
        <fullName evidence="2">2,3-bisphosphoglycerate-dependent phosphoglycerate mutase</fullName>
        <ecNumber evidence="2">5.4.2.11</ecNumber>
    </submittedName>
</protein>
<dbReference type="CDD" id="cd07067">
    <property type="entry name" value="HP_PGM_like"/>
    <property type="match status" value="1"/>
</dbReference>
<reference evidence="2" key="1">
    <citation type="submission" date="2022-01" db="EMBL/GenBank/DDBJ databases">
        <authorList>
            <person name="Criscuolo A."/>
        </authorList>
    </citation>
    <scope>NUCLEOTIDE SEQUENCE</scope>
    <source>
        <strain evidence="2">CIP111892</strain>
    </source>
</reference>
<name>A0ABN8H0Q0_9BACL</name>
<dbReference type="SUPFAM" id="SSF53254">
    <property type="entry name" value="Phosphoglycerate mutase-like"/>
    <property type="match status" value="1"/>
</dbReference>
<dbReference type="InterPro" id="IPR029033">
    <property type="entry name" value="His_PPase_superfam"/>
</dbReference>
<evidence type="ECO:0000313" key="3">
    <source>
        <dbReference type="Proteomes" id="UP000838324"/>
    </source>
</evidence>
<accession>A0ABN8H0Q0</accession>
<dbReference type="GO" id="GO:0004619">
    <property type="term" value="F:phosphoglycerate mutase activity"/>
    <property type="evidence" value="ECO:0007669"/>
    <property type="project" value="UniProtKB-EC"/>
</dbReference>
<sequence length="266" mass="29947">MENTGHEQTPNPSRQQRQIELELVLLRHGHTKWNIERRYLGSTDLPLLPEERTKLAALREQPELAGRFWRVYCSDLLRCRETLHSIVPTLEGAAIYDSRLRELSFGEWEGNTYEQLKYNPKYRSWIDDPAAITPPGGEPWEAFAARLEHFMNGLVHEAEAEQMKENRCFTQRENIEGAIAGADSDADTNTDAVEPSKLCRQEPMKLRVLIVTHGGVIRQWLAKAESGTTFYTASAPPPGAVAVLHLLWQEDGGWALSTTGGVNLSG</sequence>
<keyword evidence="2" id="KW-0413">Isomerase</keyword>
<dbReference type="EC" id="5.4.2.11" evidence="2"/>
<comment type="caution">
    <text evidence="2">The sequence shown here is derived from an EMBL/GenBank/DDBJ whole genome shotgun (WGS) entry which is preliminary data.</text>
</comment>
<evidence type="ECO:0000313" key="2">
    <source>
        <dbReference type="EMBL" id="CAH1217554.1"/>
    </source>
</evidence>
<dbReference type="PANTHER" id="PTHR46517:SF1">
    <property type="entry name" value="FRUCTOSE-2,6-BISPHOSPHATASE TIGAR"/>
    <property type="match status" value="1"/>
</dbReference>
<dbReference type="Gene3D" id="3.40.50.1240">
    <property type="entry name" value="Phosphoglycerate mutase-like"/>
    <property type="match status" value="1"/>
</dbReference>
<keyword evidence="3" id="KW-1185">Reference proteome</keyword>
<dbReference type="RefSeq" id="WP_236336293.1">
    <property type="nucleotide sequence ID" value="NZ_CAKMMG010000008.1"/>
</dbReference>
<proteinExistence type="predicted"/>
<dbReference type="InterPro" id="IPR051695">
    <property type="entry name" value="Phosphoglycerate_Mutase"/>
</dbReference>
<dbReference type="SMART" id="SM00855">
    <property type="entry name" value="PGAM"/>
    <property type="match status" value="1"/>
</dbReference>
<gene>
    <name evidence="2" type="primary">gpmA_3</name>
    <name evidence="2" type="ORF">PAECIP111892_04437</name>
</gene>
<dbReference type="PANTHER" id="PTHR46517">
    <property type="entry name" value="FRUCTOSE-2,6-BISPHOSPHATASE TIGAR"/>
    <property type="match status" value="1"/>
</dbReference>
<organism evidence="2 3">
    <name type="scientific">Paenibacillus auburnensis</name>
    <dbReference type="NCBI Taxonomy" id="2905649"/>
    <lineage>
        <taxon>Bacteria</taxon>
        <taxon>Bacillati</taxon>
        <taxon>Bacillota</taxon>
        <taxon>Bacilli</taxon>
        <taxon>Bacillales</taxon>
        <taxon>Paenibacillaceae</taxon>
        <taxon>Paenibacillus</taxon>
    </lineage>
</organism>